<dbReference type="Gene3D" id="1.10.1740.10">
    <property type="match status" value="1"/>
</dbReference>
<dbReference type="Proteomes" id="UP001597273">
    <property type="component" value="Unassembled WGS sequence"/>
</dbReference>
<organism evidence="2 3">
    <name type="scientific">Planococcus chinensis</name>
    <dbReference type="NCBI Taxonomy" id="272917"/>
    <lineage>
        <taxon>Bacteria</taxon>
        <taxon>Bacillati</taxon>
        <taxon>Bacillota</taxon>
        <taxon>Bacilli</taxon>
        <taxon>Bacillales</taxon>
        <taxon>Caryophanaceae</taxon>
        <taxon>Planococcus</taxon>
    </lineage>
</organism>
<dbReference type="SUPFAM" id="SSF88659">
    <property type="entry name" value="Sigma3 and sigma4 domains of RNA polymerase sigma factors"/>
    <property type="match status" value="1"/>
</dbReference>
<evidence type="ECO:0000313" key="2">
    <source>
        <dbReference type="EMBL" id="MFD1862133.1"/>
    </source>
</evidence>
<dbReference type="EMBL" id="JBHUFW010000004">
    <property type="protein sequence ID" value="MFD1862133.1"/>
    <property type="molecule type" value="Genomic_DNA"/>
</dbReference>
<dbReference type="InterPro" id="IPR036388">
    <property type="entry name" value="WH-like_DNA-bd_sf"/>
</dbReference>
<name>A0ABW4QEX1_9BACL</name>
<comment type="caution">
    <text evidence="2">The sequence shown here is derived from an EMBL/GenBank/DDBJ whole genome shotgun (WGS) entry which is preliminary data.</text>
</comment>
<dbReference type="SUPFAM" id="SSF88946">
    <property type="entry name" value="Sigma2 domain of RNA polymerase sigma factors"/>
    <property type="match status" value="1"/>
</dbReference>
<sequence>MKDFDQAAEQYSPMISAIIRKLHIYRDYDAYRQIGKIALWHACCRYEESKGDFTPFAYRSIHGAMLDELKRESRFTSRFAASEDVSLEEVESGSIEDRLPEWLDEIRLTRNERKLLDELFVQGVTVSDLAPIYGLSVSGMKKRRERVLKKVRSGMPAEFFK</sequence>
<evidence type="ECO:0000313" key="3">
    <source>
        <dbReference type="Proteomes" id="UP001597273"/>
    </source>
</evidence>
<dbReference type="RefSeq" id="WP_204890820.1">
    <property type="nucleotide sequence ID" value="NZ_JBHUFW010000004.1"/>
</dbReference>
<evidence type="ECO:0000259" key="1">
    <source>
        <dbReference type="Pfam" id="PF04542"/>
    </source>
</evidence>
<feature type="domain" description="RNA polymerase sigma-70 region 2" evidence="1">
    <location>
        <begin position="9"/>
        <end position="74"/>
    </location>
</feature>
<protein>
    <submittedName>
        <fullName evidence="2">Sigma-70 family RNA polymerase sigma factor</fullName>
    </submittedName>
</protein>
<dbReference type="InterPro" id="IPR007627">
    <property type="entry name" value="RNA_pol_sigma70_r2"/>
</dbReference>
<gene>
    <name evidence="2" type="ORF">ACFSDB_04285</name>
</gene>
<dbReference type="InterPro" id="IPR013324">
    <property type="entry name" value="RNA_pol_sigma_r3/r4-like"/>
</dbReference>
<dbReference type="Pfam" id="PF04542">
    <property type="entry name" value="Sigma70_r2"/>
    <property type="match status" value="1"/>
</dbReference>
<dbReference type="NCBIfam" id="TIGR02937">
    <property type="entry name" value="sigma70-ECF"/>
    <property type="match status" value="1"/>
</dbReference>
<reference evidence="3" key="1">
    <citation type="journal article" date="2019" name="Int. J. Syst. Evol. Microbiol.">
        <title>The Global Catalogue of Microorganisms (GCM) 10K type strain sequencing project: providing services to taxonomists for standard genome sequencing and annotation.</title>
        <authorList>
            <consortium name="The Broad Institute Genomics Platform"/>
            <consortium name="The Broad Institute Genome Sequencing Center for Infectious Disease"/>
            <person name="Wu L."/>
            <person name="Ma J."/>
        </authorList>
    </citation>
    <scope>NUCLEOTIDE SEQUENCE [LARGE SCALE GENOMIC DNA]</scope>
    <source>
        <strain evidence="3">CGMCC 1.15475</strain>
    </source>
</reference>
<dbReference type="InterPro" id="IPR014284">
    <property type="entry name" value="RNA_pol_sigma-70_dom"/>
</dbReference>
<keyword evidence="3" id="KW-1185">Reference proteome</keyword>
<dbReference type="Gene3D" id="1.10.10.10">
    <property type="entry name" value="Winged helix-like DNA-binding domain superfamily/Winged helix DNA-binding domain"/>
    <property type="match status" value="1"/>
</dbReference>
<proteinExistence type="predicted"/>
<dbReference type="InterPro" id="IPR013325">
    <property type="entry name" value="RNA_pol_sigma_r2"/>
</dbReference>
<accession>A0ABW4QEX1</accession>